<keyword evidence="5" id="KW-1185">Reference proteome</keyword>
<dbReference type="GO" id="GO:0005739">
    <property type="term" value="C:mitochondrion"/>
    <property type="evidence" value="ECO:0007669"/>
    <property type="project" value="TreeGrafter"/>
</dbReference>
<evidence type="ECO:0000256" key="3">
    <source>
        <dbReference type="SAM" id="MobiDB-lite"/>
    </source>
</evidence>
<gene>
    <name evidence="4" type="ORF">NHX12_015930</name>
</gene>
<feature type="compositionally biased region" description="Acidic residues" evidence="3">
    <location>
        <begin position="55"/>
        <end position="66"/>
    </location>
</feature>
<proteinExistence type="predicted"/>
<sequence>MKTAAQKKAEKKDRDRKKKEDQRLKLKKQKDEAEPKKEAPKKTEVMPPPAQPIVEPEEPEAAEPMEEATVKAMQEALAQMKEEEESVKREEEERFRKMEEMEQQRLEQLLTKSQKEARARAEATLKMLQAQGIEVPCKDNMPKKKPVYGDKRKKRPTAPTAEGTFEAPPPDTPEPVTMETEVVPIQPELKAEPAVDDWEAIASDEEKEVKMEEIFYNRAKKRIEKRRAANLKAVDLERLRAPVVCVLGHVDTGKTKILDKVLI</sequence>
<dbReference type="PANTHER" id="PTHR43381:SF4">
    <property type="entry name" value="EUKARYOTIC TRANSLATION INITIATION FACTOR 5B"/>
    <property type="match status" value="1"/>
</dbReference>
<keyword evidence="1" id="KW-0547">Nucleotide-binding</keyword>
<evidence type="ECO:0000313" key="5">
    <source>
        <dbReference type="Proteomes" id="UP001148018"/>
    </source>
</evidence>
<dbReference type="PANTHER" id="PTHR43381">
    <property type="entry name" value="TRANSLATION INITIATION FACTOR IF-2-RELATED"/>
    <property type="match status" value="1"/>
</dbReference>
<keyword evidence="2" id="KW-0342">GTP-binding</keyword>
<dbReference type="OrthoDB" id="4928at2759"/>
<dbReference type="InterPro" id="IPR015760">
    <property type="entry name" value="TIF_IF2"/>
</dbReference>
<evidence type="ECO:0000256" key="2">
    <source>
        <dbReference type="ARBA" id="ARBA00023134"/>
    </source>
</evidence>
<dbReference type="Proteomes" id="UP001148018">
    <property type="component" value="Unassembled WGS sequence"/>
</dbReference>
<comment type="caution">
    <text evidence="4">The sequence shown here is derived from an EMBL/GenBank/DDBJ whole genome shotgun (WGS) entry which is preliminary data.</text>
</comment>
<feature type="region of interest" description="Disordered" evidence="3">
    <location>
        <begin position="1"/>
        <end position="100"/>
    </location>
</feature>
<evidence type="ECO:0008006" key="6">
    <source>
        <dbReference type="Google" id="ProtNLM"/>
    </source>
</evidence>
<name>A0A9Q0I390_9TELE</name>
<feature type="compositionally biased region" description="Basic and acidic residues" evidence="3">
    <location>
        <begin position="136"/>
        <end position="150"/>
    </location>
</feature>
<dbReference type="EMBL" id="JANIIK010000161">
    <property type="protein sequence ID" value="KAJ3583675.1"/>
    <property type="molecule type" value="Genomic_DNA"/>
</dbReference>
<organism evidence="4 5">
    <name type="scientific">Muraenolepis orangiensis</name>
    <name type="common">Patagonian moray cod</name>
    <dbReference type="NCBI Taxonomy" id="630683"/>
    <lineage>
        <taxon>Eukaryota</taxon>
        <taxon>Metazoa</taxon>
        <taxon>Chordata</taxon>
        <taxon>Craniata</taxon>
        <taxon>Vertebrata</taxon>
        <taxon>Euteleostomi</taxon>
        <taxon>Actinopterygii</taxon>
        <taxon>Neopterygii</taxon>
        <taxon>Teleostei</taxon>
        <taxon>Neoteleostei</taxon>
        <taxon>Acanthomorphata</taxon>
        <taxon>Zeiogadaria</taxon>
        <taxon>Gadariae</taxon>
        <taxon>Gadiformes</taxon>
        <taxon>Muraenolepidoidei</taxon>
        <taxon>Muraenolepididae</taxon>
        <taxon>Muraenolepis</taxon>
    </lineage>
</organism>
<evidence type="ECO:0000313" key="4">
    <source>
        <dbReference type="EMBL" id="KAJ3583675.1"/>
    </source>
</evidence>
<feature type="compositionally biased region" description="Basic and acidic residues" evidence="3">
    <location>
        <begin position="7"/>
        <end position="44"/>
    </location>
</feature>
<dbReference type="GO" id="GO:0005525">
    <property type="term" value="F:GTP binding"/>
    <property type="evidence" value="ECO:0007669"/>
    <property type="project" value="UniProtKB-KW"/>
</dbReference>
<feature type="region of interest" description="Disordered" evidence="3">
    <location>
        <begin position="136"/>
        <end position="177"/>
    </location>
</feature>
<feature type="compositionally biased region" description="Basic and acidic residues" evidence="3">
    <location>
        <begin position="86"/>
        <end position="100"/>
    </location>
</feature>
<protein>
    <recommendedName>
        <fullName evidence="6">Translation initiation factor IF-2</fullName>
    </recommendedName>
</protein>
<accession>A0A9Q0I390</accession>
<reference evidence="4" key="1">
    <citation type="submission" date="2022-07" db="EMBL/GenBank/DDBJ databases">
        <title>Chromosome-level genome of Muraenolepis orangiensis.</title>
        <authorList>
            <person name="Kim J."/>
        </authorList>
    </citation>
    <scope>NUCLEOTIDE SEQUENCE</scope>
    <source>
        <strain evidence="4">KU_S4_2022</strain>
        <tissue evidence="4">Muscle</tissue>
    </source>
</reference>
<dbReference type="AlphaFoldDB" id="A0A9Q0I390"/>
<dbReference type="GO" id="GO:0003743">
    <property type="term" value="F:translation initiation factor activity"/>
    <property type="evidence" value="ECO:0007669"/>
    <property type="project" value="TreeGrafter"/>
</dbReference>
<evidence type="ECO:0000256" key="1">
    <source>
        <dbReference type="ARBA" id="ARBA00022741"/>
    </source>
</evidence>